<evidence type="ECO:0000313" key="2">
    <source>
        <dbReference type="Proteomes" id="UP000748752"/>
    </source>
</evidence>
<organism evidence="1 2">
    <name type="scientific">Thiohalocapsa halophila</name>
    <dbReference type="NCBI Taxonomy" id="69359"/>
    <lineage>
        <taxon>Bacteria</taxon>
        <taxon>Pseudomonadati</taxon>
        <taxon>Pseudomonadota</taxon>
        <taxon>Gammaproteobacteria</taxon>
        <taxon>Chromatiales</taxon>
        <taxon>Chromatiaceae</taxon>
        <taxon>Thiohalocapsa</taxon>
    </lineage>
</organism>
<dbReference type="EMBL" id="NRRV01000024">
    <property type="protein sequence ID" value="MBK1631298.1"/>
    <property type="molecule type" value="Genomic_DNA"/>
</dbReference>
<dbReference type="Proteomes" id="UP000748752">
    <property type="component" value="Unassembled WGS sequence"/>
</dbReference>
<proteinExistence type="predicted"/>
<keyword evidence="2" id="KW-1185">Reference proteome</keyword>
<accession>A0ABS1CHH1</accession>
<dbReference type="RefSeq" id="WP_200237300.1">
    <property type="nucleotide sequence ID" value="NZ_NRRV01000024.1"/>
</dbReference>
<gene>
    <name evidence="1" type="ORF">CKO31_11215</name>
</gene>
<evidence type="ECO:0000313" key="1">
    <source>
        <dbReference type="EMBL" id="MBK1631298.1"/>
    </source>
</evidence>
<sequence>MTIDAATQAEIDRLNAAVDEFSGEMKARLREQALKGYRGWDDPAQYERILEMLVTRAPAAEGEEVDTANLAMILWSLRRRGLG</sequence>
<comment type="caution">
    <text evidence="1">The sequence shown here is derived from an EMBL/GenBank/DDBJ whole genome shotgun (WGS) entry which is preliminary data.</text>
</comment>
<reference evidence="1 2" key="1">
    <citation type="journal article" date="2020" name="Microorganisms">
        <title>Osmotic Adaptation and Compatible Solute Biosynthesis of Phototrophic Bacteria as Revealed from Genome Analyses.</title>
        <authorList>
            <person name="Imhoff J.F."/>
            <person name="Rahn T."/>
            <person name="Kunzel S."/>
            <person name="Keller A."/>
            <person name="Neulinger S.C."/>
        </authorList>
    </citation>
    <scope>NUCLEOTIDE SEQUENCE [LARGE SCALE GENOMIC DNA]</scope>
    <source>
        <strain evidence="1 2">DSM 6210</strain>
    </source>
</reference>
<name>A0ABS1CHH1_9GAMM</name>
<protein>
    <submittedName>
        <fullName evidence="1">Uncharacterized protein</fullName>
    </submittedName>
</protein>